<dbReference type="Proteomes" id="UP000321248">
    <property type="component" value="Unassembled WGS sequence"/>
</dbReference>
<comment type="subcellular location">
    <subcellularLocation>
        <location evidence="1">Cell membrane</location>
        <topology evidence="1">Multi-pass membrane protein</topology>
    </subcellularLocation>
</comment>
<evidence type="ECO:0000313" key="9">
    <source>
        <dbReference type="EMBL" id="TXK64944.1"/>
    </source>
</evidence>
<gene>
    <name evidence="9" type="ORF">FU658_03755</name>
</gene>
<evidence type="ECO:0000256" key="7">
    <source>
        <dbReference type="SAM" id="MobiDB-lite"/>
    </source>
</evidence>
<proteinExistence type="inferred from homology"/>
<comment type="caution">
    <text evidence="9">The sequence shown here is derived from an EMBL/GenBank/DDBJ whole genome shotgun (WGS) entry which is preliminary data.</text>
</comment>
<name>A0A5C8KY29_9GAMM</name>
<feature type="region of interest" description="Disordered" evidence="7">
    <location>
        <begin position="100"/>
        <end position="130"/>
    </location>
</feature>
<evidence type="ECO:0000256" key="6">
    <source>
        <dbReference type="ARBA" id="ARBA00023136"/>
    </source>
</evidence>
<evidence type="ECO:0000256" key="5">
    <source>
        <dbReference type="ARBA" id="ARBA00022989"/>
    </source>
</evidence>
<sequence>MSWMLALAIGAVLAAGVFLLLSRSVLRVVIGVSLIGSAANLMLFTAGRVGTGSPPVIEKGLEALVDGSNPLPQALVLTAIVIGFALTCFSLVLALSVKQETGEGDTDELRDAEPPAGDDGKPAILEDARR</sequence>
<dbReference type="GO" id="GO:0005886">
    <property type="term" value="C:plasma membrane"/>
    <property type="evidence" value="ECO:0007669"/>
    <property type="project" value="UniProtKB-SubCell"/>
</dbReference>
<comment type="similarity">
    <text evidence="2">Belongs to the CPA3 antiporters (TC 2.A.63) subunit C family.</text>
</comment>
<evidence type="ECO:0000256" key="2">
    <source>
        <dbReference type="ARBA" id="ARBA00010388"/>
    </source>
</evidence>
<dbReference type="PANTHER" id="PTHR34583">
    <property type="entry name" value="ANTIPORTER SUBUNIT MNHC2-RELATED"/>
    <property type="match status" value="1"/>
</dbReference>
<dbReference type="PANTHER" id="PTHR34583:SF2">
    <property type="entry name" value="ANTIPORTER SUBUNIT MNHC2-RELATED"/>
    <property type="match status" value="1"/>
</dbReference>
<dbReference type="EMBL" id="VRTS01000002">
    <property type="protein sequence ID" value="TXK64944.1"/>
    <property type="molecule type" value="Genomic_DNA"/>
</dbReference>
<keyword evidence="3" id="KW-1003">Cell membrane</keyword>
<keyword evidence="4 8" id="KW-0812">Transmembrane</keyword>
<keyword evidence="10" id="KW-1185">Reference proteome</keyword>
<organism evidence="9 10">
    <name type="scientific">Alkalisalibacterium limincola</name>
    <dbReference type="NCBI Taxonomy" id="2699169"/>
    <lineage>
        <taxon>Bacteria</taxon>
        <taxon>Pseudomonadati</taxon>
        <taxon>Pseudomonadota</taxon>
        <taxon>Gammaproteobacteria</taxon>
        <taxon>Lysobacterales</taxon>
        <taxon>Lysobacteraceae</taxon>
        <taxon>Alkalisalibacterium</taxon>
    </lineage>
</organism>
<evidence type="ECO:0000313" key="10">
    <source>
        <dbReference type="Proteomes" id="UP000321248"/>
    </source>
</evidence>
<dbReference type="OrthoDB" id="9799219at2"/>
<dbReference type="RefSeq" id="WP_147890864.1">
    <property type="nucleotide sequence ID" value="NZ_VRTS01000002.1"/>
</dbReference>
<protein>
    <submittedName>
        <fullName evidence="9">Na+/H+ antiporter subunit C</fullName>
    </submittedName>
</protein>
<evidence type="ECO:0000256" key="1">
    <source>
        <dbReference type="ARBA" id="ARBA00004651"/>
    </source>
</evidence>
<dbReference type="AlphaFoldDB" id="A0A5C8KY29"/>
<dbReference type="InterPro" id="IPR050601">
    <property type="entry name" value="CPA3_antiporter_subunitC"/>
</dbReference>
<dbReference type="Gene3D" id="1.10.287.3510">
    <property type="match status" value="1"/>
</dbReference>
<feature type="compositionally biased region" description="Basic and acidic residues" evidence="7">
    <location>
        <begin position="107"/>
        <end position="130"/>
    </location>
</feature>
<accession>A0A5C8KY29</accession>
<dbReference type="InterPro" id="IPR039428">
    <property type="entry name" value="NUOK/Mnh_C1-like"/>
</dbReference>
<dbReference type="Pfam" id="PF00420">
    <property type="entry name" value="Oxidored_q2"/>
    <property type="match status" value="1"/>
</dbReference>
<keyword evidence="5 8" id="KW-1133">Transmembrane helix</keyword>
<evidence type="ECO:0000256" key="4">
    <source>
        <dbReference type="ARBA" id="ARBA00022692"/>
    </source>
</evidence>
<feature type="transmembrane region" description="Helical" evidence="8">
    <location>
        <begin position="74"/>
        <end position="95"/>
    </location>
</feature>
<evidence type="ECO:0000256" key="8">
    <source>
        <dbReference type="SAM" id="Phobius"/>
    </source>
</evidence>
<dbReference type="NCBIfam" id="NF006573">
    <property type="entry name" value="PRK09094.1"/>
    <property type="match status" value="1"/>
</dbReference>
<reference evidence="9 10" key="1">
    <citation type="submission" date="2019-08" db="EMBL/GenBank/DDBJ databases">
        <authorList>
            <person name="Karlyshev A.V."/>
        </authorList>
    </citation>
    <scope>NUCLEOTIDE SEQUENCE [LARGE SCALE GENOMIC DNA]</scope>
    <source>
        <strain evidence="9 10">Alg18-2.2</strain>
    </source>
</reference>
<keyword evidence="6 8" id="KW-0472">Membrane</keyword>
<evidence type="ECO:0000256" key="3">
    <source>
        <dbReference type="ARBA" id="ARBA00022475"/>
    </source>
</evidence>